<evidence type="ECO:0000313" key="3">
    <source>
        <dbReference type="Proteomes" id="UP000033188"/>
    </source>
</evidence>
<dbReference type="PANTHER" id="PTHR31057">
    <property type="entry name" value="E3 UFM1-PROTEIN LIGASE 1"/>
    <property type="match status" value="1"/>
</dbReference>
<dbReference type="OMA" id="PQCYINS"/>
<dbReference type="PANTHER" id="PTHR31057:SF0">
    <property type="entry name" value="E3 UFM1-PROTEIN LIGASE 1"/>
    <property type="match status" value="1"/>
</dbReference>
<keyword evidence="3" id="KW-1185">Reference proteome</keyword>
<accession>A0A061D7H6</accession>
<name>A0A061D7H6_BABBI</name>
<dbReference type="KEGG" id="bbig:BBBOND_0304020"/>
<dbReference type="GO" id="GO:0034976">
    <property type="term" value="P:response to endoplasmic reticulum stress"/>
    <property type="evidence" value="ECO:0007669"/>
    <property type="project" value="TreeGrafter"/>
</dbReference>
<dbReference type="EMBL" id="LK391709">
    <property type="protein sequence ID" value="CDR96498.1"/>
    <property type="molecule type" value="Genomic_DNA"/>
</dbReference>
<dbReference type="InterPro" id="IPR018611">
    <property type="entry name" value="Ufl1"/>
</dbReference>
<organism evidence="2 3">
    <name type="scientific">Babesia bigemina</name>
    <dbReference type="NCBI Taxonomy" id="5866"/>
    <lineage>
        <taxon>Eukaryota</taxon>
        <taxon>Sar</taxon>
        <taxon>Alveolata</taxon>
        <taxon>Apicomplexa</taxon>
        <taxon>Aconoidasida</taxon>
        <taxon>Piroplasmida</taxon>
        <taxon>Babesiidae</taxon>
        <taxon>Babesia</taxon>
    </lineage>
</organism>
<evidence type="ECO:0000313" key="2">
    <source>
        <dbReference type="EMBL" id="CDR96498.1"/>
    </source>
</evidence>
<dbReference type="Pfam" id="PF25870">
    <property type="entry name" value="WHD_UFL1_5th"/>
    <property type="match status" value="1"/>
</dbReference>
<sequence length="660" mass="72558">MPSIAELRSRLARAQTKVAAARLSSSQCIDLVLKVCQKRNITLIPTLDGEELLTLQQLELDLVAAIESRGGRAAVSELAAVVGVQQNYVDRTVEKLLKEHPNRYMRLQDTLITTAYTDWLTDTASRRLQECGVLNVCDFASEFELPFDLIKLLITNSKVIKGRLNGTLLESRGYEACKERCILSALAATTVPTATMHLAKVTRIDINLVNDVVGRLVNEGKVSGTFKGGVYTPKVYTDHRHELLAAFYSANGYIERSKIAGSGKSNKDNSYKMFPDALLLDTVLINRNVLEPVSVLVNEAIATAGWRDISIMLPASLTPTDYVALLEQIKGASKNGYVVAGLYVSLAFEESLVKHIVEALKDRMGAKKLLDTASDAVETLIDEASALMDDDSTSAFAECWAIASTELYERIEPSMVALIRKVCVVDRPTHGHSGFDVEAATEKLKEHHLKFDCTLKVMEKLGGGTVDGAHLIMKTLAKELLPVDCHLLLQVYATQNFVEIPGEGGEINAGNRAAVVEAIKDKEVKADFSAYFEAIKQKDALKGIEASRSLKAAMYIACNVKKERKRFLKVQSTHYEQLLASLGCDDALKAAYCALMLGLLRNGHYVFLVDKDWCLRGCVESLAEFVGKADVIEAVQRCVEGKGELFMCLNPIMNVQTRAR</sequence>
<dbReference type="GeneID" id="24565039"/>
<dbReference type="AlphaFoldDB" id="A0A061D7H6"/>
<dbReference type="GO" id="GO:0005789">
    <property type="term" value="C:endoplasmic reticulum membrane"/>
    <property type="evidence" value="ECO:0007669"/>
    <property type="project" value="TreeGrafter"/>
</dbReference>
<dbReference type="STRING" id="5866.A0A061D7H6"/>
<feature type="domain" description="E3 UFM1-protein ligase 1-like N-terminal" evidence="1">
    <location>
        <begin position="4"/>
        <end position="264"/>
    </location>
</feature>
<reference evidence="3" key="1">
    <citation type="journal article" date="2014" name="Nucleic Acids Res.">
        <title>The evolutionary dynamics of variant antigen genes in Babesia reveal a history of genomic innovation underlying host-parasite interaction.</title>
        <authorList>
            <person name="Jackson A.P."/>
            <person name="Otto T.D."/>
            <person name="Darby A."/>
            <person name="Ramaprasad A."/>
            <person name="Xia D."/>
            <person name="Echaide I.E."/>
            <person name="Farber M."/>
            <person name="Gahlot S."/>
            <person name="Gamble J."/>
            <person name="Gupta D."/>
            <person name="Gupta Y."/>
            <person name="Jackson L."/>
            <person name="Malandrin L."/>
            <person name="Malas T.B."/>
            <person name="Moussa E."/>
            <person name="Nair M."/>
            <person name="Reid A.J."/>
            <person name="Sanders M."/>
            <person name="Sharma J."/>
            <person name="Tracey A."/>
            <person name="Quail M.A."/>
            <person name="Weir W."/>
            <person name="Wastling J.M."/>
            <person name="Hall N."/>
            <person name="Willadsen P."/>
            <person name="Lingelbach K."/>
            <person name="Shiels B."/>
            <person name="Tait A."/>
            <person name="Berriman M."/>
            <person name="Allred D.R."/>
            <person name="Pain A."/>
        </authorList>
    </citation>
    <scope>NUCLEOTIDE SEQUENCE [LARGE SCALE GENOMIC DNA]</scope>
    <source>
        <strain evidence="3">Bond</strain>
    </source>
</reference>
<gene>
    <name evidence="2" type="ORF">BBBOND_0304020</name>
</gene>
<dbReference type="GO" id="GO:0061666">
    <property type="term" value="F:UFM1 ligase activity"/>
    <property type="evidence" value="ECO:0007669"/>
    <property type="project" value="InterPro"/>
</dbReference>
<keyword evidence="2" id="KW-0436">Ligase</keyword>
<dbReference type="GO" id="GO:0032434">
    <property type="term" value="P:regulation of proteasomal ubiquitin-dependent protein catabolic process"/>
    <property type="evidence" value="ECO:0007669"/>
    <property type="project" value="TreeGrafter"/>
</dbReference>
<protein>
    <submittedName>
        <fullName evidence="2">UFM1-protein ligase 1 homolog</fullName>
    </submittedName>
</protein>
<dbReference type="RefSeq" id="XP_012768684.1">
    <property type="nucleotide sequence ID" value="XM_012913230.1"/>
</dbReference>
<dbReference type="OrthoDB" id="10258297at2759"/>
<evidence type="ECO:0000259" key="1">
    <source>
        <dbReference type="Pfam" id="PF09743"/>
    </source>
</evidence>
<dbReference type="GO" id="GO:1990592">
    <property type="term" value="P:protein K69-linked ufmylation"/>
    <property type="evidence" value="ECO:0007669"/>
    <property type="project" value="TreeGrafter"/>
</dbReference>
<dbReference type="Pfam" id="PF09743">
    <property type="entry name" value="E3_UFM1_ligase"/>
    <property type="match status" value="1"/>
</dbReference>
<dbReference type="GO" id="GO:0016874">
    <property type="term" value="F:ligase activity"/>
    <property type="evidence" value="ECO:0007669"/>
    <property type="project" value="UniProtKB-KW"/>
</dbReference>
<dbReference type="InterPro" id="IPR056579">
    <property type="entry name" value="Ufl1_N"/>
</dbReference>
<dbReference type="Proteomes" id="UP000033188">
    <property type="component" value="Chromosome 3"/>
</dbReference>
<proteinExistence type="predicted"/>
<dbReference type="VEuPathDB" id="PiroplasmaDB:BBBOND_0304020"/>